<name>A0A6A6X7C8_9PLEO</name>
<accession>A0A6A6X7C8</accession>
<keyword evidence="3" id="KW-1185">Reference proteome</keyword>
<dbReference type="EMBL" id="MU001995">
    <property type="protein sequence ID" value="KAF2791925.1"/>
    <property type="molecule type" value="Genomic_DNA"/>
</dbReference>
<gene>
    <name evidence="2" type="ORF">K505DRAFT_326513</name>
</gene>
<protein>
    <submittedName>
        <fullName evidence="2">Uncharacterized protein</fullName>
    </submittedName>
</protein>
<evidence type="ECO:0000313" key="2">
    <source>
        <dbReference type="EMBL" id="KAF2791925.1"/>
    </source>
</evidence>
<evidence type="ECO:0000256" key="1">
    <source>
        <dbReference type="SAM" id="MobiDB-lite"/>
    </source>
</evidence>
<sequence>MSAPNPGRQSPDPENQSESQQGTTANEPNKQGGAPSLDHAKEASDEQKSKLSSNPIHPLAEAAAEKTSKK</sequence>
<dbReference type="Proteomes" id="UP000799757">
    <property type="component" value="Unassembled WGS sequence"/>
</dbReference>
<proteinExistence type="predicted"/>
<organism evidence="2 3">
    <name type="scientific">Melanomma pulvis-pyrius CBS 109.77</name>
    <dbReference type="NCBI Taxonomy" id="1314802"/>
    <lineage>
        <taxon>Eukaryota</taxon>
        <taxon>Fungi</taxon>
        <taxon>Dikarya</taxon>
        <taxon>Ascomycota</taxon>
        <taxon>Pezizomycotina</taxon>
        <taxon>Dothideomycetes</taxon>
        <taxon>Pleosporomycetidae</taxon>
        <taxon>Pleosporales</taxon>
        <taxon>Melanommataceae</taxon>
        <taxon>Melanomma</taxon>
    </lineage>
</organism>
<dbReference type="OrthoDB" id="5375886at2759"/>
<reference evidence="2" key="1">
    <citation type="journal article" date="2020" name="Stud. Mycol.">
        <title>101 Dothideomycetes genomes: a test case for predicting lifestyles and emergence of pathogens.</title>
        <authorList>
            <person name="Haridas S."/>
            <person name="Albert R."/>
            <person name="Binder M."/>
            <person name="Bloem J."/>
            <person name="Labutti K."/>
            <person name="Salamov A."/>
            <person name="Andreopoulos B."/>
            <person name="Baker S."/>
            <person name="Barry K."/>
            <person name="Bills G."/>
            <person name="Bluhm B."/>
            <person name="Cannon C."/>
            <person name="Castanera R."/>
            <person name="Culley D."/>
            <person name="Daum C."/>
            <person name="Ezra D."/>
            <person name="Gonzalez J."/>
            <person name="Henrissat B."/>
            <person name="Kuo A."/>
            <person name="Liang C."/>
            <person name="Lipzen A."/>
            <person name="Lutzoni F."/>
            <person name="Magnuson J."/>
            <person name="Mondo S."/>
            <person name="Nolan M."/>
            <person name="Ohm R."/>
            <person name="Pangilinan J."/>
            <person name="Park H.-J."/>
            <person name="Ramirez L."/>
            <person name="Alfaro M."/>
            <person name="Sun H."/>
            <person name="Tritt A."/>
            <person name="Yoshinaga Y."/>
            <person name="Zwiers L.-H."/>
            <person name="Turgeon B."/>
            <person name="Goodwin S."/>
            <person name="Spatafora J."/>
            <person name="Crous P."/>
            <person name="Grigoriev I."/>
        </authorList>
    </citation>
    <scope>NUCLEOTIDE SEQUENCE</scope>
    <source>
        <strain evidence="2">CBS 109.77</strain>
    </source>
</reference>
<feature type="compositionally biased region" description="Basic and acidic residues" evidence="1">
    <location>
        <begin position="38"/>
        <end position="49"/>
    </location>
</feature>
<dbReference type="AlphaFoldDB" id="A0A6A6X7C8"/>
<feature type="compositionally biased region" description="Polar residues" evidence="1">
    <location>
        <begin position="12"/>
        <end position="29"/>
    </location>
</feature>
<evidence type="ECO:0000313" key="3">
    <source>
        <dbReference type="Proteomes" id="UP000799757"/>
    </source>
</evidence>
<feature type="region of interest" description="Disordered" evidence="1">
    <location>
        <begin position="1"/>
        <end position="70"/>
    </location>
</feature>